<keyword evidence="2" id="KW-1185">Reference proteome</keyword>
<dbReference type="EMBL" id="CP033169">
    <property type="protein sequence ID" value="AYO31366.1"/>
    <property type="molecule type" value="Genomic_DNA"/>
</dbReference>
<name>A0A3G2R7F3_9FIRM</name>
<sequence length="319" mass="35856">MNMRRIRMNYDFKLIALDIDGTLITSHYTITARTRKALRAAMDSGMKVTIATGRFYHSARHIARSIGINAPLVCNDGALIKDVSTGKTSFFKPLPMEIARDILWIASKYRSFKVQIFMEDYKIFAGKDYRRTQIGRFIRFSRRYSAVGCYNYLRDFVFVPVKNAGNLTGAVEIMKEPPAKIVIYADPDELDIFKKELTEKFGDSIFLTTAIKNTVDILNGEVSKARGLAVLAESLGIKREEIIAIGDNINDMLMLEYAGLGVAMGNAQEMVKNRADYVTAGNDEDGIALFVEKLLQNEVGQRERIIVARKGLSHSEPPF</sequence>
<dbReference type="NCBIfam" id="TIGR00099">
    <property type="entry name" value="Cof-subfamily"/>
    <property type="match status" value="1"/>
</dbReference>
<dbReference type="InterPro" id="IPR036412">
    <property type="entry name" value="HAD-like_sf"/>
</dbReference>
<dbReference type="SFLD" id="SFLDG01140">
    <property type="entry name" value="C2.B:_Phosphomannomutase_and_P"/>
    <property type="match status" value="1"/>
</dbReference>
<dbReference type="Pfam" id="PF08282">
    <property type="entry name" value="Hydrolase_3"/>
    <property type="match status" value="1"/>
</dbReference>
<dbReference type="InterPro" id="IPR000150">
    <property type="entry name" value="Cof"/>
</dbReference>
<dbReference type="CDD" id="cd07516">
    <property type="entry name" value="HAD_Pase"/>
    <property type="match status" value="1"/>
</dbReference>
<dbReference type="SFLD" id="SFLDS00003">
    <property type="entry name" value="Haloacid_Dehalogenase"/>
    <property type="match status" value="1"/>
</dbReference>
<dbReference type="GO" id="GO:0016791">
    <property type="term" value="F:phosphatase activity"/>
    <property type="evidence" value="ECO:0007669"/>
    <property type="project" value="TreeGrafter"/>
</dbReference>
<dbReference type="PANTHER" id="PTHR10000">
    <property type="entry name" value="PHOSPHOSERINE PHOSPHATASE"/>
    <property type="match status" value="1"/>
</dbReference>
<evidence type="ECO:0000313" key="1">
    <source>
        <dbReference type="EMBL" id="AYO31366.1"/>
    </source>
</evidence>
<accession>A0A3G2R7F3</accession>
<dbReference type="PANTHER" id="PTHR10000:SF8">
    <property type="entry name" value="HAD SUPERFAMILY HYDROLASE-LIKE, TYPE 3"/>
    <property type="match status" value="1"/>
</dbReference>
<protein>
    <submittedName>
        <fullName evidence="1">Cof-type HAD-IIB family hydrolase</fullName>
    </submittedName>
</protein>
<dbReference type="SUPFAM" id="SSF56784">
    <property type="entry name" value="HAD-like"/>
    <property type="match status" value="1"/>
</dbReference>
<gene>
    <name evidence="1" type="ORF">D2962_12840</name>
</gene>
<dbReference type="AlphaFoldDB" id="A0A3G2R7F3"/>
<proteinExistence type="predicted"/>
<dbReference type="Proteomes" id="UP000280960">
    <property type="component" value="Chromosome"/>
</dbReference>
<keyword evidence="1" id="KW-0378">Hydrolase</keyword>
<dbReference type="KEGG" id="bacg:D2962_12840"/>
<dbReference type="PROSITE" id="PS01229">
    <property type="entry name" value="COF_2"/>
    <property type="match status" value="1"/>
</dbReference>
<reference evidence="1 2" key="1">
    <citation type="submission" date="2018-10" db="EMBL/GenBank/DDBJ databases">
        <authorList>
            <person name="Zhang X."/>
        </authorList>
    </citation>
    <scope>NUCLEOTIDE SEQUENCE [LARGE SCALE GENOMIC DNA]</scope>
    <source>
        <strain evidence="1 2">SK-G1</strain>
    </source>
</reference>
<organism evidence="1 2">
    <name type="scientific">Biomaibacter acetigenes</name>
    <dbReference type="NCBI Taxonomy" id="2316383"/>
    <lineage>
        <taxon>Bacteria</taxon>
        <taxon>Bacillati</taxon>
        <taxon>Bacillota</taxon>
        <taxon>Clostridia</taxon>
        <taxon>Thermosediminibacterales</taxon>
        <taxon>Tepidanaerobacteraceae</taxon>
        <taxon>Biomaibacter</taxon>
    </lineage>
</organism>
<dbReference type="NCBIfam" id="TIGR01484">
    <property type="entry name" value="HAD-SF-IIB"/>
    <property type="match status" value="1"/>
</dbReference>
<evidence type="ECO:0000313" key="2">
    <source>
        <dbReference type="Proteomes" id="UP000280960"/>
    </source>
</evidence>
<dbReference type="Gene3D" id="3.40.50.1000">
    <property type="entry name" value="HAD superfamily/HAD-like"/>
    <property type="match status" value="1"/>
</dbReference>
<dbReference type="InterPro" id="IPR023214">
    <property type="entry name" value="HAD_sf"/>
</dbReference>
<dbReference type="GO" id="GO:0000287">
    <property type="term" value="F:magnesium ion binding"/>
    <property type="evidence" value="ECO:0007669"/>
    <property type="project" value="TreeGrafter"/>
</dbReference>
<dbReference type="InterPro" id="IPR006379">
    <property type="entry name" value="HAD-SF_hydro_IIB"/>
</dbReference>
<dbReference type="GO" id="GO:0005829">
    <property type="term" value="C:cytosol"/>
    <property type="evidence" value="ECO:0007669"/>
    <property type="project" value="TreeGrafter"/>
</dbReference>
<dbReference type="Gene3D" id="3.30.1240.10">
    <property type="match status" value="1"/>
</dbReference>